<dbReference type="PANTHER" id="PTHR48153:SF2">
    <property type="entry name" value="UFM1-SPECIFIC PROTEASE 2"/>
    <property type="match status" value="1"/>
</dbReference>
<gene>
    <name evidence="8" type="ORF">C1H46_029465</name>
</gene>
<dbReference type="AlphaFoldDB" id="A0A540LF49"/>
<dbReference type="Proteomes" id="UP000315295">
    <property type="component" value="Unassembled WGS sequence"/>
</dbReference>
<evidence type="ECO:0000313" key="9">
    <source>
        <dbReference type="Proteomes" id="UP000315295"/>
    </source>
</evidence>
<dbReference type="InterPro" id="IPR012462">
    <property type="entry name" value="UFSP1/2_DUB_cat"/>
</dbReference>
<evidence type="ECO:0000256" key="5">
    <source>
        <dbReference type="ARBA" id="ARBA00022807"/>
    </source>
</evidence>
<dbReference type="InterPro" id="IPR049387">
    <property type="entry name" value="UFSP2-like_2nd"/>
</dbReference>
<name>A0A540LF49_MALBA</name>
<dbReference type="InterPro" id="IPR038765">
    <property type="entry name" value="Papain-like_cys_pep_sf"/>
</dbReference>
<keyword evidence="4" id="KW-0378">Hydrolase</keyword>
<sequence>MENVNESTSVRVLCPKLFLDKNEPGVQWLIGSPFFPPHTVVSTVRCIHTDSSSPDYRRESEELRTLLLKGFEVIGALVVANSGDGMSAAGEAIAAARSLRKLLRRENGKKLDSRQVIGGVADCSGGDIQFFVSKSESLTSFEAVNVLYDGHPEKYIWERGCLLRCELPFKLPIYYPVNKPKDSEKMFRHATKAVIAKFKDPKAAYLVEALSKTSAEVPQPVILRGVDLDFDTDLSNVKLAGESAQDSEAGLLSCSHFCLESKKGAPVYSVEHADRIQVSILLNSSDKSEKSTAPVAEYFPALEEAKVLVVNFKLEVLCYSAKGLPLKHAVSKLLIPGLIDQFNLVGNTVLPNLLAQHPQLHPYHFSPPGVLHPITVVYELNYGETEMKQVEVRKSLHLRLGLPFDRPLLRIANALDFSTSRDVVRSDAKWKGSSLLKDVHVGIPSSGVSGGSVSLVQGSYEYYHYLQDAFNDSGWGCAYRSLQTIISWFRLQHYTSVEVPSHREIQQALVEIGDKDPSFIGSHEWIGAIELSFVLDKLLGVSCKVMNVRSGAELPEKCRELALHFETQGTPIMIGGGVLAYTLLGVDYNEASGDCAFLILDPHYTGSDEHKKIVNGGWCGWKKAVDSKGKSFFLHDKFYNLLLPQRPNMV</sequence>
<organism evidence="8 9">
    <name type="scientific">Malus baccata</name>
    <name type="common">Siberian crab apple</name>
    <name type="synonym">Pyrus baccata</name>
    <dbReference type="NCBI Taxonomy" id="106549"/>
    <lineage>
        <taxon>Eukaryota</taxon>
        <taxon>Viridiplantae</taxon>
        <taxon>Streptophyta</taxon>
        <taxon>Embryophyta</taxon>
        <taxon>Tracheophyta</taxon>
        <taxon>Spermatophyta</taxon>
        <taxon>Magnoliopsida</taxon>
        <taxon>eudicotyledons</taxon>
        <taxon>Gunneridae</taxon>
        <taxon>Pentapetalae</taxon>
        <taxon>rosids</taxon>
        <taxon>fabids</taxon>
        <taxon>Rosales</taxon>
        <taxon>Rosaceae</taxon>
        <taxon>Amygdaloideae</taxon>
        <taxon>Maleae</taxon>
        <taxon>Malus</taxon>
    </lineage>
</organism>
<dbReference type="Pfam" id="PF20908">
    <property type="entry name" value="UfSP2_N"/>
    <property type="match status" value="1"/>
</dbReference>
<evidence type="ECO:0000256" key="2">
    <source>
        <dbReference type="ARBA" id="ARBA00022670"/>
    </source>
</evidence>
<dbReference type="GO" id="GO:0071567">
    <property type="term" value="F:deUFMylase activity"/>
    <property type="evidence" value="ECO:0007669"/>
    <property type="project" value="TreeGrafter"/>
</dbReference>
<keyword evidence="2" id="KW-0645">Protease</keyword>
<dbReference type="GO" id="GO:0006508">
    <property type="term" value="P:proteolysis"/>
    <property type="evidence" value="ECO:0007669"/>
    <property type="project" value="UniProtKB-KW"/>
</dbReference>
<protein>
    <recommendedName>
        <fullName evidence="6">Probable Ufm1-specific protease</fullName>
    </recommendedName>
</protein>
<keyword evidence="9" id="KW-1185">Reference proteome</keyword>
<evidence type="ECO:0000256" key="4">
    <source>
        <dbReference type="ARBA" id="ARBA00022801"/>
    </source>
</evidence>
<dbReference type="SUPFAM" id="SSF54001">
    <property type="entry name" value="Cysteine proteinases"/>
    <property type="match status" value="1"/>
</dbReference>
<dbReference type="InterPro" id="IPR001763">
    <property type="entry name" value="Rhodanese-like_dom"/>
</dbReference>
<evidence type="ECO:0000313" key="8">
    <source>
        <dbReference type="EMBL" id="TQD84949.1"/>
    </source>
</evidence>
<accession>A0A540LF49</accession>
<dbReference type="Pfam" id="PF07910">
    <property type="entry name" value="Peptidase_C78"/>
    <property type="match status" value="1"/>
</dbReference>
<proteinExistence type="inferred from homology"/>
<dbReference type="PROSITE" id="PS50206">
    <property type="entry name" value="RHODANESE_3"/>
    <property type="match status" value="1"/>
</dbReference>
<dbReference type="PANTHER" id="PTHR48153">
    <property type="entry name" value="UFM1-SPECIFIC PROTEASE 2"/>
    <property type="match status" value="1"/>
</dbReference>
<feature type="domain" description="Rhodanese" evidence="7">
    <location>
        <begin position="612"/>
        <end position="630"/>
    </location>
</feature>
<evidence type="ECO:0000256" key="3">
    <source>
        <dbReference type="ARBA" id="ARBA00022786"/>
    </source>
</evidence>
<dbReference type="EMBL" id="VIEB01000614">
    <property type="protein sequence ID" value="TQD84949.1"/>
    <property type="molecule type" value="Genomic_DNA"/>
</dbReference>
<dbReference type="Gene3D" id="3.90.70.130">
    <property type="match status" value="1"/>
</dbReference>
<evidence type="ECO:0000256" key="6">
    <source>
        <dbReference type="ARBA" id="ARBA00067779"/>
    </source>
</evidence>
<dbReference type="FunFam" id="3.90.70.130:FF:000001">
    <property type="entry name" value="Probable Ufm1-specific protease 2"/>
    <property type="match status" value="1"/>
</dbReference>
<reference evidence="8 9" key="1">
    <citation type="journal article" date="2019" name="G3 (Bethesda)">
        <title>Sequencing of a Wild Apple (Malus baccata) Genome Unravels the Differences Between Cultivated and Wild Apple Species Regarding Disease Resistance and Cold Tolerance.</title>
        <authorList>
            <person name="Chen X."/>
        </authorList>
    </citation>
    <scope>NUCLEOTIDE SEQUENCE [LARGE SCALE GENOMIC DNA]</scope>
    <source>
        <strain evidence="9">cv. Shandingzi</strain>
        <tissue evidence="8">Leaves</tissue>
    </source>
</reference>
<evidence type="ECO:0000256" key="1">
    <source>
        <dbReference type="ARBA" id="ARBA00008552"/>
    </source>
</evidence>
<keyword evidence="3" id="KW-0833">Ubl conjugation pathway</keyword>
<comment type="caution">
    <text evidence="8">The sequence shown here is derived from an EMBL/GenBank/DDBJ whole genome shotgun (WGS) entry which is preliminary data.</text>
</comment>
<dbReference type="STRING" id="106549.A0A540LF49"/>
<keyword evidence="5" id="KW-0788">Thiol protease</keyword>
<comment type="similarity">
    <text evidence="1">Belongs to the peptidase C78 family.</text>
</comment>
<evidence type="ECO:0000259" key="7">
    <source>
        <dbReference type="PROSITE" id="PS50206"/>
    </source>
</evidence>